<accession>A0AAD8JQY6</accession>
<organism evidence="1 2">
    <name type="scientific">Tagetes erecta</name>
    <name type="common">African marigold</name>
    <dbReference type="NCBI Taxonomy" id="13708"/>
    <lineage>
        <taxon>Eukaryota</taxon>
        <taxon>Viridiplantae</taxon>
        <taxon>Streptophyta</taxon>
        <taxon>Embryophyta</taxon>
        <taxon>Tracheophyta</taxon>
        <taxon>Spermatophyta</taxon>
        <taxon>Magnoliopsida</taxon>
        <taxon>eudicotyledons</taxon>
        <taxon>Gunneridae</taxon>
        <taxon>Pentapetalae</taxon>
        <taxon>asterids</taxon>
        <taxon>campanulids</taxon>
        <taxon>Asterales</taxon>
        <taxon>Asteraceae</taxon>
        <taxon>Asteroideae</taxon>
        <taxon>Heliantheae alliance</taxon>
        <taxon>Tageteae</taxon>
        <taxon>Tagetes</taxon>
    </lineage>
</organism>
<keyword evidence="2" id="KW-1185">Reference proteome</keyword>
<protein>
    <submittedName>
        <fullName evidence="1">Uncharacterized protein</fullName>
    </submittedName>
</protein>
<evidence type="ECO:0000313" key="2">
    <source>
        <dbReference type="Proteomes" id="UP001229421"/>
    </source>
</evidence>
<dbReference type="Proteomes" id="UP001229421">
    <property type="component" value="Unassembled WGS sequence"/>
</dbReference>
<evidence type="ECO:0000313" key="1">
    <source>
        <dbReference type="EMBL" id="KAK1408081.1"/>
    </source>
</evidence>
<sequence>MIRSSQIFAASDGRSSVEQSILPENLFLKVCRRYRARNPPPTSSEALLKRLLESRSRFYERKHKKWGSIQNGGDCEIKIFSHIIWQA</sequence>
<dbReference type="EMBL" id="JAUHHV010000011">
    <property type="protein sequence ID" value="KAK1408081.1"/>
    <property type="molecule type" value="Genomic_DNA"/>
</dbReference>
<comment type="caution">
    <text evidence="1">The sequence shown here is derived from an EMBL/GenBank/DDBJ whole genome shotgun (WGS) entry which is preliminary data.</text>
</comment>
<gene>
    <name evidence="1" type="ORF">QVD17_39714</name>
</gene>
<reference evidence="1" key="1">
    <citation type="journal article" date="2023" name="bioRxiv">
        <title>Improved chromosome-level genome assembly for marigold (Tagetes erecta).</title>
        <authorList>
            <person name="Jiang F."/>
            <person name="Yuan L."/>
            <person name="Wang S."/>
            <person name="Wang H."/>
            <person name="Xu D."/>
            <person name="Wang A."/>
            <person name="Fan W."/>
        </authorList>
    </citation>
    <scope>NUCLEOTIDE SEQUENCE</scope>
    <source>
        <strain evidence="1">WSJ</strain>
        <tissue evidence="1">Leaf</tissue>
    </source>
</reference>
<name>A0AAD8JQY6_TARER</name>
<proteinExistence type="predicted"/>
<dbReference type="AlphaFoldDB" id="A0AAD8JQY6"/>